<proteinExistence type="predicted"/>
<name>A0ABY4FUA2_9MICO</name>
<sequence>MSAAFARRGTGLLTALVAALLLAGCSTGAAAPGEPETPSEDGTVSRTSVTEPVTVGQVPIGELAGVDSELRVGEEISVLIDTPDLTWTVVNSDPEVLEVVDSGAGEAPRIVRIVAVAAGSSEVVFTGAASEAAAADAAADGAEDRIAVTVTEG</sequence>
<feature type="region of interest" description="Disordered" evidence="1">
    <location>
        <begin position="28"/>
        <end position="51"/>
    </location>
</feature>
<feature type="chain" id="PRO_5047508464" evidence="2">
    <location>
        <begin position="31"/>
        <end position="153"/>
    </location>
</feature>
<gene>
    <name evidence="3" type="ORF">MUN76_12655</name>
</gene>
<keyword evidence="4" id="KW-1185">Reference proteome</keyword>
<evidence type="ECO:0000256" key="1">
    <source>
        <dbReference type="SAM" id="MobiDB-lite"/>
    </source>
</evidence>
<evidence type="ECO:0000313" key="4">
    <source>
        <dbReference type="Proteomes" id="UP000831775"/>
    </source>
</evidence>
<dbReference type="EMBL" id="CP095043">
    <property type="protein sequence ID" value="UOQ59886.1"/>
    <property type="molecule type" value="Genomic_DNA"/>
</dbReference>
<evidence type="ECO:0000313" key="3">
    <source>
        <dbReference type="EMBL" id="UOQ59886.1"/>
    </source>
</evidence>
<keyword evidence="2" id="KW-0732">Signal</keyword>
<dbReference type="RefSeq" id="WP_244685136.1">
    <property type="nucleotide sequence ID" value="NZ_CP095043.1"/>
</dbReference>
<organism evidence="3 4">
    <name type="scientific">Leucobacter rhizosphaerae</name>
    <dbReference type="NCBI Taxonomy" id="2932245"/>
    <lineage>
        <taxon>Bacteria</taxon>
        <taxon>Bacillati</taxon>
        <taxon>Actinomycetota</taxon>
        <taxon>Actinomycetes</taxon>
        <taxon>Micrococcales</taxon>
        <taxon>Microbacteriaceae</taxon>
        <taxon>Leucobacter</taxon>
    </lineage>
</organism>
<evidence type="ECO:0000256" key="2">
    <source>
        <dbReference type="SAM" id="SignalP"/>
    </source>
</evidence>
<reference evidence="3 4" key="1">
    <citation type="submission" date="2022-04" db="EMBL/GenBank/DDBJ databases">
        <title>Leucobacter sp. isolated from rhizosphere of onion.</title>
        <authorList>
            <person name="Won M."/>
            <person name="Lee C.-M."/>
            <person name="Woen H.-Y."/>
            <person name="Kwon S.-W."/>
        </authorList>
    </citation>
    <scope>NUCLEOTIDE SEQUENCE [LARGE SCALE GENOMIC DNA]</scope>
    <source>
        <strain evidence="3 4">H25R-14</strain>
    </source>
</reference>
<protein>
    <submittedName>
        <fullName evidence="3">Uncharacterized protein</fullName>
    </submittedName>
</protein>
<dbReference type="PROSITE" id="PS51257">
    <property type="entry name" value="PROKAR_LIPOPROTEIN"/>
    <property type="match status" value="1"/>
</dbReference>
<dbReference type="Proteomes" id="UP000831775">
    <property type="component" value="Chromosome"/>
</dbReference>
<feature type="signal peptide" evidence="2">
    <location>
        <begin position="1"/>
        <end position="30"/>
    </location>
</feature>
<feature type="compositionally biased region" description="Polar residues" evidence="1">
    <location>
        <begin position="40"/>
        <end position="51"/>
    </location>
</feature>
<accession>A0ABY4FUA2</accession>